<gene>
    <name evidence="2" type="ORF">DLJ58_27595</name>
</gene>
<feature type="region of interest" description="Disordered" evidence="1">
    <location>
        <begin position="208"/>
        <end position="246"/>
    </location>
</feature>
<dbReference type="InterPro" id="IPR010662">
    <property type="entry name" value="RBBP9/YdeN"/>
</dbReference>
<name>A0A3N9XDI4_9ACTN</name>
<keyword evidence="3" id="KW-1185">Reference proteome</keyword>
<dbReference type="AlphaFoldDB" id="A0A3N9XDI4"/>
<dbReference type="PANTHER" id="PTHR15394">
    <property type="entry name" value="SERINE HYDROLASE RBBP9"/>
    <property type="match status" value="1"/>
</dbReference>
<evidence type="ECO:0000313" key="2">
    <source>
        <dbReference type="EMBL" id="RQX04577.1"/>
    </source>
</evidence>
<dbReference type="OrthoDB" id="9804993at2"/>
<accession>A0A3N9XDI4</accession>
<dbReference type="Proteomes" id="UP000266889">
    <property type="component" value="Unassembled WGS sequence"/>
</dbReference>
<sequence>MERAPQILFIQGAGAGVYDEWDNRLVDSLRRELGDGFEVHYPRMPDEADPGYATWGVAIRREIAALDDGAVVLGHSVGGTLLVHTLGERPPERALGAIVLIAAPFVGAGGWAGEEFELPPDLGARLPPGVPVHVFHGLQDDTAPPSHADRYAAVIPQAHLHLLPGRDHQLNDDLSEVATVMQRDLATAADGALLRLPLVRPEAGVQRITGSSVDVDRDRSFRDAATGEVPDAGNGGRDHRDEDRQG</sequence>
<dbReference type="InterPro" id="IPR029058">
    <property type="entry name" value="AB_hydrolase_fold"/>
</dbReference>
<dbReference type="SUPFAM" id="SSF53474">
    <property type="entry name" value="alpha/beta-Hydrolases"/>
    <property type="match status" value="1"/>
</dbReference>
<evidence type="ECO:0000256" key="1">
    <source>
        <dbReference type="SAM" id="MobiDB-lite"/>
    </source>
</evidence>
<protein>
    <submittedName>
        <fullName evidence="2">Alpha/beta hydrolase</fullName>
    </submittedName>
</protein>
<dbReference type="PANTHER" id="PTHR15394:SF3">
    <property type="entry name" value="SERINE HYDROLASE RBBP9"/>
    <property type="match status" value="1"/>
</dbReference>
<evidence type="ECO:0000313" key="3">
    <source>
        <dbReference type="Proteomes" id="UP000266889"/>
    </source>
</evidence>
<reference evidence="2 3" key="1">
    <citation type="submission" date="2018-05" db="EMBL/GenBank/DDBJ databases">
        <title>Micromonospora from Atacama Desert.</title>
        <authorList>
            <person name="Carro L."/>
            <person name="Goodfellow M."/>
            <person name="Klenk H.-P."/>
        </authorList>
    </citation>
    <scope>NUCLEOTIDE SEQUENCE [LARGE SCALE GENOMIC DNA]</scope>
    <source>
        <strain evidence="2 3">LB32</strain>
    </source>
</reference>
<dbReference type="Gene3D" id="3.40.50.1820">
    <property type="entry name" value="alpha/beta hydrolase"/>
    <property type="match status" value="1"/>
</dbReference>
<dbReference type="EMBL" id="QGSY01000275">
    <property type="protein sequence ID" value="RQX04577.1"/>
    <property type="molecule type" value="Genomic_DNA"/>
</dbReference>
<proteinExistence type="predicted"/>
<feature type="compositionally biased region" description="Basic and acidic residues" evidence="1">
    <location>
        <begin position="236"/>
        <end position="246"/>
    </location>
</feature>
<keyword evidence="2" id="KW-0378">Hydrolase</keyword>
<organism evidence="2 3">
    <name type="scientific">Micromonospora arida</name>
    <dbReference type="NCBI Taxonomy" id="2203715"/>
    <lineage>
        <taxon>Bacteria</taxon>
        <taxon>Bacillati</taxon>
        <taxon>Actinomycetota</taxon>
        <taxon>Actinomycetes</taxon>
        <taxon>Micromonosporales</taxon>
        <taxon>Micromonosporaceae</taxon>
        <taxon>Micromonospora</taxon>
    </lineage>
</organism>
<comment type="caution">
    <text evidence="2">The sequence shown here is derived from an EMBL/GenBank/DDBJ whole genome shotgun (WGS) entry which is preliminary data.</text>
</comment>
<dbReference type="GO" id="GO:0016787">
    <property type="term" value="F:hydrolase activity"/>
    <property type="evidence" value="ECO:0007669"/>
    <property type="project" value="UniProtKB-KW"/>
</dbReference>